<gene>
    <name evidence="2" type="ORF">H0235_001724</name>
</gene>
<evidence type="ECO:0000313" key="2">
    <source>
        <dbReference type="EMBL" id="KAF7439333.1"/>
    </source>
</evidence>
<reference evidence="2" key="1">
    <citation type="journal article" date="2020" name="G3 (Bethesda)">
        <title>High-Quality Assemblies for Three Invasive Social Wasps from the &lt;i&gt;Vespula&lt;/i&gt; Genus.</title>
        <authorList>
            <person name="Harrop T.W.R."/>
            <person name="Guhlin J."/>
            <person name="McLaughlin G.M."/>
            <person name="Permina E."/>
            <person name="Stockwell P."/>
            <person name="Gilligan J."/>
            <person name="Le Lec M.F."/>
            <person name="Gruber M.A.M."/>
            <person name="Quinn O."/>
            <person name="Lovegrove M."/>
            <person name="Duncan E.J."/>
            <person name="Remnant E.J."/>
            <person name="Van Eeckhoven J."/>
            <person name="Graham B."/>
            <person name="Knapp R.A."/>
            <person name="Langford K.W."/>
            <person name="Kronenberg Z."/>
            <person name="Press M.O."/>
            <person name="Eacker S.M."/>
            <person name="Wilson-Rankin E.E."/>
            <person name="Purcell J."/>
            <person name="Lester P.J."/>
            <person name="Dearden P.K."/>
        </authorList>
    </citation>
    <scope>NUCLEOTIDE SEQUENCE</scope>
    <source>
        <strain evidence="2">Volc-1</strain>
    </source>
</reference>
<feature type="compositionally biased region" description="Basic and acidic residues" evidence="1">
    <location>
        <begin position="11"/>
        <end position="32"/>
    </location>
</feature>
<dbReference type="Proteomes" id="UP000600918">
    <property type="component" value="Unassembled WGS sequence"/>
</dbReference>
<dbReference type="AlphaFoldDB" id="A0A834PGF1"/>
<sequence length="128" mass="14468">MVAADPSGIEVGEKENKKGKKERENGKDKEEKEKEEEEEDDEEKEKETEERKGRSNSRSAVVSLRKISPWLNKGRLVSEILPGYRPGPEINHHPEPNDPPSSTCHSETANHDSSVSIKEASQARRRHS</sequence>
<accession>A0A834PGF1</accession>
<evidence type="ECO:0000313" key="3">
    <source>
        <dbReference type="Proteomes" id="UP000600918"/>
    </source>
</evidence>
<comment type="caution">
    <text evidence="2">The sequence shown here is derived from an EMBL/GenBank/DDBJ whole genome shotgun (WGS) entry which is preliminary data.</text>
</comment>
<protein>
    <submittedName>
        <fullName evidence="2">Uncharacterized protein</fullName>
    </submittedName>
</protein>
<dbReference type="EMBL" id="JACSDY010000001">
    <property type="protein sequence ID" value="KAF7439333.1"/>
    <property type="molecule type" value="Genomic_DNA"/>
</dbReference>
<organism evidence="2 3">
    <name type="scientific">Vespula pensylvanica</name>
    <name type="common">Western yellow jacket</name>
    <name type="synonym">Wasp</name>
    <dbReference type="NCBI Taxonomy" id="30213"/>
    <lineage>
        <taxon>Eukaryota</taxon>
        <taxon>Metazoa</taxon>
        <taxon>Ecdysozoa</taxon>
        <taxon>Arthropoda</taxon>
        <taxon>Hexapoda</taxon>
        <taxon>Insecta</taxon>
        <taxon>Pterygota</taxon>
        <taxon>Neoptera</taxon>
        <taxon>Endopterygota</taxon>
        <taxon>Hymenoptera</taxon>
        <taxon>Apocrita</taxon>
        <taxon>Aculeata</taxon>
        <taxon>Vespoidea</taxon>
        <taxon>Vespidae</taxon>
        <taxon>Vespinae</taxon>
        <taxon>Vespula</taxon>
    </lineage>
</organism>
<name>A0A834PGF1_VESPE</name>
<feature type="compositionally biased region" description="Acidic residues" evidence="1">
    <location>
        <begin position="33"/>
        <end position="44"/>
    </location>
</feature>
<evidence type="ECO:0000256" key="1">
    <source>
        <dbReference type="SAM" id="MobiDB-lite"/>
    </source>
</evidence>
<keyword evidence="3" id="KW-1185">Reference proteome</keyword>
<feature type="region of interest" description="Disordered" evidence="1">
    <location>
        <begin position="1"/>
        <end position="128"/>
    </location>
</feature>
<feature type="compositionally biased region" description="Polar residues" evidence="1">
    <location>
        <begin position="100"/>
        <end position="116"/>
    </location>
</feature>
<proteinExistence type="predicted"/>